<evidence type="ECO:0000256" key="3">
    <source>
        <dbReference type="ARBA" id="ARBA00022801"/>
    </source>
</evidence>
<sequence>MKKPLPIKTIAISSTAGFLVALALAITIFILAPHTNKPENNGSNAAKTAADIRQPSYFPAVNAISPSVVSIQAQINSIPPAKTNPLLFDPAISPFLLTPDEKTKVSKGSGVIIHHSGIIVTNHHVIKSAQSIHVYLADGSRFEATLLGTDEDTDLAVLDIPGNTHPAVTVNFDTLRVGDIVLAVGNPYGVGQTVTQGIISGLGREGLGLATYEEFIQTDAAINPGNSGGALVDFEGRLIGINTAIFSKNGGYQGIGFAIPSSMVFSVAKQIIRYGKVTRGYLGVSMHQLTDEEAEFFNLSDTNGLLVTSVTADGPAHQAGIRPGDVIISINGQNLAKSTDALREVAKLMPGTTAQVELYNQGTTRIVHTLIGKKPITP</sequence>
<dbReference type="Proteomes" id="UP000196027">
    <property type="component" value="Chromosome"/>
</dbReference>
<comment type="similarity">
    <text evidence="1">Belongs to the peptidase S1C family.</text>
</comment>
<dbReference type="SUPFAM" id="SSF50494">
    <property type="entry name" value="Trypsin-like serine proteases"/>
    <property type="match status" value="1"/>
</dbReference>
<keyword evidence="4" id="KW-0720">Serine protease</keyword>
<dbReference type="OrthoDB" id="9758917at2"/>
<dbReference type="Pfam" id="PF13365">
    <property type="entry name" value="Trypsin_2"/>
    <property type="match status" value="1"/>
</dbReference>
<dbReference type="PRINTS" id="PR00834">
    <property type="entry name" value="PROTEASES2C"/>
</dbReference>
<dbReference type="InterPro" id="IPR001478">
    <property type="entry name" value="PDZ"/>
</dbReference>
<dbReference type="AlphaFoldDB" id="A0A1Y0I6D1"/>
<protein>
    <submittedName>
        <fullName evidence="6">Peptidase S1 and S6, chymotrypsin/Hap</fullName>
    </submittedName>
</protein>
<dbReference type="InterPro" id="IPR051201">
    <property type="entry name" value="Chloro_Bact_Ser_Proteases"/>
</dbReference>
<dbReference type="Gene3D" id="2.40.10.120">
    <property type="match status" value="1"/>
</dbReference>
<dbReference type="Gene3D" id="2.30.42.10">
    <property type="match status" value="1"/>
</dbReference>
<keyword evidence="7" id="KW-1185">Reference proteome</keyword>
<dbReference type="FunFam" id="2.40.10.10:FF:000001">
    <property type="entry name" value="Periplasmic serine protease DegS"/>
    <property type="match status" value="1"/>
</dbReference>
<accession>A0A1Y0I6D1</accession>
<reference evidence="6 7" key="1">
    <citation type="submission" date="2017-05" db="EMBL/GenBank/DDBJ databases">
        <title>Genomic insights into alkan degradation activity of Oleiphilus messinensis.</title>
        <authorList>
            <person name="Kozyavkin S.A."/>
            <person name="Slesarev A.I."/>
            <person name="Golyshin P.N."/>
            <person name="Korzhenkov A."/>
            <person name="Golyshina O.N."/>
            <person name="Toshchakov S.V."/>
        </authorList>
    </citation>
    <scope>NUCLEOTIDE SEQUENCE [LARGE SCALE GENOMIC DNA]</scope>
    <source>
        <strain evidence="6 7">ME102</strain>
    </source>
</reference>
<evidence type="ECO:0000256" key="4">
    <source>
        <dbReference type="ARBA" id="ARBA00022825"/>
    </source>
</evidence>
<evidence type="ECO:0000313" key="6">
    <source>
        <dbReference type="EMBL" id="ARU55981.1"/>
    </source>
</evidence>
<dbReference type="SMART" id="SM00228">
    <property type="entry name" value="PDZ"/>
    <property type="match status" value="1"/>
</dbReference>
<dbReference type="RefSeq" id="WP_087461022.1">
    <property type="nucleotide sequence ID" value="NZ_CP021425.1"/>
</dbReference>
<dbReference type="PROSITE" id="PS50106">
    <property type="entry name" value="PDZ"/>
    <property type="match status" value="1"/>
</dbReference>
<dbReference type="InterPro" id="IPR009003">
    <property type="entry name" value="Peptidase_S1_PA"/>
</dbReference>
<dbReference type="GO" id="GO:0006508">
    <property type="term" value="P:proteolysis"/>
    <property type="evidence" value="ECO:0007669"/>
    <property type="project" value="UniProtKB-KW"/>
</dbReference>
<evidence type="ECO:0000256" key="2">
    <source>
        <dbReference type="ARBA" id="ARBA00022670"/>
    </source>
</evidence>
<dbReference type="SUPFAM" id="SSF50156">
    <property type="entry name" value="PDZ domain-like"/>
    <property type="match status" value="1"/>
</dbReference>
<feature type="domain" description="PDZ" evidence="5">
    <location>
        <begin position="271"/>
        <end position="358"/>
    </location>
</feature>
<dbReference type="PANTHER" id="PTHR43343">
    <property type="entry name" value="PEPTIDASE S12"/>
    <property type="match status" value="1"/>
</dbReference>
<dbReference type="KEGG" id="ome:OLMES_1907"/>
<dbReference type="InterPro" id="IPR001940">
    <property type="entry name" value="Peptidase_S1C"/>
</dbReference>
<evidence type="ECO:0000259" key="5">
    <source>
        <dbReference type="PROSITE" id="PS50106"/>
    </source>
</evidence>
<dbReference type="EMBL" id="CP021425">
    <property type="protein sequence ID" value="ARU55981.1"/>
    <property type="molecule type" value="Genomic_DNA"/>
</dbReference>
<keyword evidence="2" id="KW-0645">Protease</keyword>
<name>A0A1Y0I6D1_9GAMM</name>
<keyword evidence="3" id="KW-0378">Hydrolase</keyword>
<evidence type="ECO:0000256" key="1">
    <source>
        <dbReference type="ARBA" id="ARBA00010541"/>
    </source>
</evidence>
<evidence type="ECO:0000313" key="7">
    <source>
        <dbReference type="Proteomes" id="UP000196027"/>
    </source>
</evidence>
<proteinExistence type="inferred from homology"/>
<organism evidence="6 7">
    <name type="scientific">Oleiphilus messinensis</name>
    <dbReference type="NCBI Taxonomy" id="141451"/>
    <lineage>
        <taxon>Bacteria</taxon>
        <taxon>Pseudomonadati</taxon>
        <taxon>Pseudomonadota</taxon>
        <taxon>Gammaproteobacteria</taxon>
        <taxon>Oceanospirillales</taxon>
        <taxon>Oleiphilaceae</taxon>
        <taxon>Oleiphilus</taxon>
    </lineage>
</organism>
<dbReference type="GO" id="GO:0004252">
    <property type="term" value="F:serine-type endopeptidase activity"/>
    <property type="evidence" value="ECO:0007669"/>
    <property type="project" value="InterPro"/>
</dbReference>
<dbReference type="InterPro" id="IPR036034">
    <property type="entry name" value="PDZ_sf"/>
</dbReference>
<dbReference type="Pfam" id="PF13180">
    <property type="entry name" value="PDZ_2"/>
    <property type="match status" value="1"/>
</dbReference>
<dbReference type="PANTHER" id="PTHR43343:SF3">
    <property type="entry name" value="PROTEASE DO-LIKE 8, CHLOROPLASTIC"/>
    <property type="match status" value="1"/>
</dbReference>
<gene>
    <name evidence="6" type="ORF">OLMES_1907</name>
</gene>